<dbReference type="Pfam" id="PF08240">
    <property type="entry name" value="ADH_N"/>
    <property type="match status" value="1"/>
</dbReference>
<dbReference type="CDD" id="cd05289">
    <property type="entry name" value="MDR_like_2"/>
    <property type="match status" value="1"/>
</dbReference>
<dbReference type="PANTHER" id="PTHR11695">
    <property type="entry name" value="ALCOHOL DEHYDROGENASE RELATED"/>
    <property type="match status" value="1"/>
</dbReference>
<evidence type="ECO:0000313" key="2">
    <source>
        <dbReference type="EMBL" id="KAK9420416.1"/>
    </source>
</evidence>
<dbReference type="InterPro" id="IPR050700">
    <property type="entry name" value="YIM1/Zinc_Alcohol_DH_Fams"/>
</dbReference>
<dbReference type="Proteomes" id="UP001408356">
    <property type="component" value="Unassembled WGS sequence"/>
</dbReference>
<dbReference type="InterPro" id="IPR020843">
    <property type="entry name" value="ER"/>
</dbReference>
<reference evidence="2 3" key="1">
    <citation type="journal article" date="2024" name="J. Plant Pathol.">
        <title>Sequence and assembly of the genome of Seiridium unicorne, isolate CBS 538.82, causal agent of cypress canker disease.</title>
        <authorList>
            <person name="Scali E."/>
            <person name="Rocca G.D."/>
            <person name="Danti R."/>
            <person name="Garbelotto M."/>
            <person name="Barberini S."/>
            <person name="Baroncelli R."/>
            <person name="Emiliani G."/>
        </authorList>
    </citation>
    <scope>NUCLEOTIDE SEQUENCE [LARGE SCALE GENOMIC DNA]</scope>
    <source>
        <strain evidence="2 3">BM-138-508</strain>
    </source>
</reference>
<dbReference type="SUPFAM" id="SSF51735">
    <property type="entry name" value="NAD(P)-binding Rossmann-fold domains"/>
    <property type="match status" value="1"/>
</dbReference>
<proteinExistence type="predicted"/>
<accession>A0ABR2V1M8</accession>
<dbReference type="SUPFAM" id="SSF50129">
    <property type="entry name" value="GroES-like"/>
    <property type="match status" value="1"/>
</dbReference>
<evidence type="ECO:0000259" key="1">
    <source>
        <dbReference type="SMART" id="SM00829"/>
    </source>
</evidence>
<gene>
    <name evidence="2" type="ORF">SUNI508_06412</name>
</gene>
<feature type="domain" description="Enoyl reductase (ER)" evidence="1">
    <location>
        <begin position="6"/>
        <end position="336"/>
    </location>
</feature>
<dbReference type="Gene3D" id="3.40.50.720">
    <property type="entry name" value="NAD(P)-binding Rossmann-like Domain"/>
    <property type="match status" value="1"/>
</dbReference>
<evidence type="ECO:0000313" key="3">
    <source>
        <dbReference type="Proteomes" id="UP001408356"/>
    </source>
</evidence>
<dbReference type="SMART" id="SM00829">
    <property type="entry name" value="PKS_ER"/>
    <property type="match status" value="1"/>
</dbReference>
<dbReference type="InterPro" id="IPR036291">
    <property type="entry name" value="NAD(P)-bd_dom_sf"/>
</dbReference>
<sequence length="369" mass="40195">MAELPNTMRSLVAPKPCKPEFYEVRDLPLPTITRPDEMLIRVHAASLQTGDTQIAAGMMSLIIKTEFPTKLGIECSGAVVSTGSEVRNFKPGDAVYGVAFGRPMEFDRPPGYCSEYCIGREIFFVPKPPHISFEEAAGILGLTLTAHESLELGEKHMAAHGKKLEGSTVFVPAALSSTSPPAIQLLKNVFGAKKIVTTVSTAKIPQVEEYLPRLVDQVVDYQTTPKLTEAVPAGSIDFAYNTQFGSLVPLVPLMNRDTGVIVSIASVFPSRLFKLVMGPSFPIWAGWLADLVGLYYRWLLRGTNIEMDFVSGNAEDRDRVEKVSELIALQKVKSVIRVVGLEDIDALRAACNQVYNGKGGLGKLVVKIV</sequence>
<dbReference type="InterPro" id="IPR011032">
    <property type="entry name" value="GroES-like_sf"/>
</dbReference>
<name>A0ABR2V1M8_9PEZI</name>
<organism evidence="2 3">
    <name type="scientific">Seiridium unicorne</name>
    <dbReference type="NCBI Taxonomy" id="138068"/>
    <lineage>
        <taxon>Eukaryota</taxon>
        <taxon>Fungi</taxon>
        <taxon>Dikarya</taxon>
        <taxon>Ascomycota</taxon>
        <taxon>Pezizomycotina</taxon>
        <taxon>Sordariomycetes</taxon>
        <taxon>Xylariomycetidae</taxon>
        <taxon>Amphisphaeriales</taxon>
        <taxon>Sporocadaceae</taxon>
        <taxon>Seiridium</taxon>
    </lineage>
</organism>
<dbReference type="InterPro" id="IPR013154">
    <property type="entry name" value="ADH-like_N"/>
</dbReference>
<dbReference type="EMBL" id="JARVKF010000235">
    <property type="protein sequence ID" value="KAK9420416.1"/>
    <property type="molecule type" value="Genomic_DNA"/>
</dbReference>
<dbReference type="PANTHER" id="PTHR11695:SF294">
    <property type="entry name" value="RETICULON-4-INTERACTING PROTEIN 1, MITOCHONDRIAL"/>
    <property type="match status" value="1"/>
</dbReference>
<keyword evidence="3" id="KW-1185">Reference proteome</keyword>
<protein>
    <submittedName>
        <fullName evidence="2">Alcohol dehydrogenase</fullName>
    </submittedName>
</protein>
<comment type="caution">
    <text evidence="2">The sequence shown here is derived from an EMBL/GenBank/DDBJ whole genome shotgun (WGS) entry which is preliminary data.</text>
</comment>
<dbReference type="Gene3D" id="3.90.180.10">
    <property type="entry name" value="Medium-chain alcohol dehydrogenases, catalytic domain"/>
    <property type="match status" value="1"/>
</dbReference>